<evidence type="ECO:0000259" key="10">
    <source>
        <dbReference type="Pfam" id="PF00703"/>
    </source>
</evidence>
<evidence type="ECO:0000256" key="9">
    <source>
        <dbReference type="SAM" id="SignalP"/>
    </source>
</evidence>
<gene>
    <name evidence="13" type="ORF">CLV45_1369</name>
</gene>
<keyword evidence="6" id="KW-0378">Hydrolase</keyword>
<dbReference type="PRINTS" id="PR00132">
    <property type="entry name" value="GLHYDRLASE2"/>
</dbReference>
<dbReference type="OrthoDB" id="1007335at2"/>
<protein>
    <recommendedName>
        <fullName evidence="5">beta-galactosidase</fullName>
        <ecNumber evidence="5">3.2.1.23</ecNumber>
    </recommendedName>
</protein>
<evidence type="ECO:0000256" key="5">
    <source>
        <dbReference type="ARBA" id="ARBA00012756"/>
    </source>
</evidence>
<comment type="similarity">
    <text evidence="3">Belongs to the glycosyl hydrolase 2 family.</text>
</comment>
<dbReference type="InterPro" id="IPR006101">
    <property type="entry name" value="Glyco_hydro_2"/>
</dbReference>
<dbReference type="PANTHER" id="PTHR46323:SF2">
    <property type="entry name" value="BETA-GALACTOSIDASE"/>
    <property type="match status" value="1"/>
</dbReference>
<dbReference type="Pfam" id="PF02837">
    <property type="entry name" value="Glyco_hydro_2_N"/>
    <property type="match status" value="1"/>
</dbReference>
<dbReference type="Gene3D" id="2.70.98.10">
    <property type="match status" value="1"/>
</dbReference>
<dbReference type="SUPFAM" id="SSF49785">
    <property type="entry name" value="Galactose-binding domain-like"/>
    <property type="match status" value="1"/>
</dbReference>
<comment type="caution">
    <text evidence="13">The sequence shown here is derived from an EMBL/GenBank/DDBJ whole genome shotgun (WGS) entry which is preliminary data.</text>
</comment>
<proteinExistence type="inferred from homology"/>
<dbReference type="Gene3D" id="2.60.40.10">
    <property type="entry name" value="Immunoglobulins"/>
    <property type="match status" value="2"/>
</dbReference>
<sequence>MGLSTSFRTLAAGLLAGAALLTILPAAAQTAPTKQVQYLSGRDNKPTVQWDFYCTGGRKSGFWTKIAVPSCWEQQGFGSYNYGRDYKTYGKNFRFADEQGQYKHQFTVPAGWQDKQVFIVFEGSMTDTEVKVNGQSAGPIHQGAFYEFKYDITDKLKPAGQSNLLEVTVSKMSAEQSVNNAERLADYWVFGGIFRPVYVEAYPRQFITHTAIDAKANGTFGMRAFVRNVPAGSQVQAEILDAAGQVIGTASAAASPQDTVVTLRTTVSKPRLWTSETPNLYRVRTTLKQGATTLYQTTGKFGFRTIEVRRGMGIYVNGTQVKMKGINRHSWWPETGRTLNDSIQLADVRLLKEMNMNAVRMSHYPPDVKFLDLCDSLGLYVLDELAGWQKAYSTKAGEKLVREMVIRDANHPSIIFWSNGNEGGTNKELDDDYARYDFSRRPVIHAHHRPGNQHSGIDCNHYENYYSTQKILSDSLIYMPTEFLHCQDDGGGAVGLNDFWELHWKSQRSGGGFLWALVDEGIVRTDQRGIIDVNGVNAPDGVVGPHREKEGSFYAIREIFSPIKIGLQELPAKFSGTVEVENRYHFNNLSQCFFQWELVNYRKPTDPFAGSISGKKSRLKSPDVKPRATGKLKLDLPKDWKNYDALVLSAFDPQKNLVYKWTWKTGGNPKVLDGVVALTTAEKSPVEITDADSLLTLKANNIVVVFNKTTGRITGVKGNNGDKLSFANGPVLVSGTATCTGLTHHAEADGEVVDVAYSGAMKAVRYKMHGSGWLRMDYEYTLPTGDYAFSGLSFTYPENYVLGAKWLGKGPYRVWKNRLQGVGDNVWENAYNNTQTGAAPWIYPEFKGYFADIAWLEMNTVEGKFLIASPDKGLYVRLFDFYGLSGVKPSPGLPAGNLSFLDAIPPLGTKLALNIDSNTKNLGPQSELNHLSGSTRRTLYFYFGLPQTTAKPQPYTAPVKDDLF</sequence>
<dbReference type="GO" id="GO:0004565">
    <property type="term" value="F:beta-galactosidase activity"/>
    <property type="evidence" value="ECO:0007669"/>
    <property type="project" value="UniProtKB-EC"/>
</dbReference>
<evidence type="ECO:0000313" key="13">
    <source>
        <dbReference type="EMBL" id="PJJ59947.1"/>
    </source>
</evidence>
<evidence type="ECO:0000256" key="7">
    <source>
        <dbReference type="ARBA" id="ARBA00022837"/>
    </source>
</evidence>
<comment type="subunit">
    <text evidence="4">Monomer.</text>
</comment>
<dbReference type="Pfam" id="PF00703">
    <property type="entry name" value="Glyco_hydro_2"/>
    <property type="match status" value="1"/>
</dbReference>
<dbReference type="InterPro" id="IPR013783">
    <property type="entry name" value="Ig-like_fold"/>
</dbReference>
<dbReference type="SUPFAM" id="SSF51445">
    <property type="entry name" value="(Trans)glycosidases"/>
    <property type="match status" value="1"/>
</dbReference>
<keyword evidence="9" id="KW-0732">Signal</keyword>
<dbReference type="Pfam" id="PF02836">
    <property type="entry name" value="Glyco_hydro_2_C"/>
    <property type="match status" value="1"/>
</dbReference>
<dbReference type="AlphaFoldDB" id="A0A2M9BPU9"/>
<dbReference type="InterPro" id="IPR050347">
    <property type="entry name" value="Bact_Beta-galactosidase"/>
</dbReference>
<dbReference type="InterPro" id="IPR008979">
    <property type="entry name" value="Galactose-bd-like_sf"/>
</dbReference>
<keyword evidence="8" id="KW-0326">Glycosidase</keyword>
<dbReference type="SUPFAM" id="SSF49303">
    <property type="entry name" value="beta-Galactosidase/glucuronidase domain"/>
    <property type="match status" value="1"/>
</dbReference>
<accession>A0A2M9BPU9</accession>
<dbReference type="SUPFAM" id="SSF74650">
    <property type="entry name" value="Galactose mutarotase-like"/>
    <property type="match status" value="1"/>
</dbReference>
<evidence type="ECO:0000256" key="1">
    <source>
        <dbReference type="ARBA" id="ARBA00001412"/>
    </source>
</evidence>
<organism evidence="13 14">
    <name type="scientific">Hymenobacter chitinivorans DSM 11115</name>
    <dbReference type="NCBI Taxonomy" id="1121954"/>
    <lineage>
        <taxon>Bacteria</taxon>
        <taxon>Pseudomonadati</taxon>
        <taxon>Bacteroidota</taxon>
        <taxon>Cytophagia</taxon>
        <taxon>Cytophagales</taxon>
        <taxon>Hymenobacteraceae</taxon>
        <taxon>Hymenobacter</taxon>
    </lineage>
</organism>
<name>A0A2M9BPU9_9BACT</name>
<dbReference type="Proteomes" id="UP000228535">
    <property type="component" value="Unassembled WGS sequence"/>
</dbReference>
<dbReference type="EC" id="3.2.1.23" evidence="5"/>
<dbReference type="GO" id="GO:0009341">
    <property type="term" value="C:beta-galactosidase complex"/>
    <property type="evidence" value="ECO:0007669"/>
    <property type="project" value="TreeGrafter"/>
</dbReference>
<dbReference type="RefSeq" id="WP_100335622.1">
    <property type="nucleotide sequence ID" value="NZ_PGFA01000001.1"/>
</dbReference>
<feature type="domain" description="Glycosyl hydrolases family 2 sugar binding" evidence="12">
    <location>
        <begin position="65"/>
        <end position="199"/>
    </location>
</feature>
<evidence type="ECO:0000256" key="3">
    <source>
        <dbReference type="ARBA" id="ARBA00007401"/>
    </source>
</evidence>
<evidence type="ECO:0000256" key="2">
    <source>
        <dbReference type="ARBA" id="ARBA00001913"/>
    </source>
</evidence>
<dbReference type="PANTHER" id="PTHR46323">
    <property type="entry name" value="BETA-GALACTOSIDASE"/>
    <property type="match status" value="1"/>
</dbReference>
<evidence type="ECO:0000256" key="8">
    <source>
        <dbReference type="ARBA" id="ARBA00023295"/>
    </source>
</evidence>
<dbReference type="Gene3D" id="2.60.120.260">
    <property type="entry name" value="Galactose-binding domain-like"/>
    <property type="match status" value="1"/>
</dbReference>
<evidence type="ECO:0000256" key="6">
    <source>
        <dbReference type="ARBA" id="ARBA00022801"/>
    </source>
</evidence>
<evidence type="ECO:0000313" key="14">
    <source>
        <dbReference type="Proteomes" id="UP000228535"/>
    </source>
</evidence>
<dbReference type="InterPro" id="IPR006103">
    <property type="entry name" value="Glyco_hydro_2_cat"/>
</dbReference>
<dbReference type="InterPro" id="IPR036156">
    <property type="entry name" value="Beta-gal/glucu_dom_sf"/>
</dbReference>
<comment type="catalytic activity">
    <reaction evidence="1">
        <text>Hydrolysis of terminal non-reducing beta-D-galactose residues in beta-D-galactosides.</text>
        <dbReference type="EC" id="3.2.1.23"/>
    </reaction>
</comment>
<evidence type="ECO:0000256" key="4">
    <source>
        <dbReference type="ARBA" id="ARBA00011245"/>
    </source>
</evidence>
<keyword evidence="14" id="KW-1185">Reference proteome</keyword>
<keyword evidence="7" id="KW-0106">Calcium</keyword>
<dbReference type="GO" id="GO:0030246">
    <property type="term" value="F:carbohydrate binding"/>
    <property type="evidence" value="ECO:0007669"/>
    <property type="project" value="InterPro"/>
</dbReference>
<feature type="chain" id="PRO_5014676783" description="beta-galactosidase" evidence="9">
    <location>
        <begin position="29"/>
        <end position="964"/>
    </location>
</feature>
<comment type="cofactor">
    <cofactor evidence="2">
        <name>Ca(2+)</name>
        <dbReference type="ChEBI" id="CHEBI:29108"/>
    </cofactor>
</comment>
<dbReference type="Gene3D" id="3.20.20.80">
    <property type="entry name" value="Glycosidases"/>
    <property type="match status" value="1"/>
</dbReference>
<feature type="domain" description="Glycoside hydrolase family 2 immunoglobulin-like beta-sandwich" evidence="10">
    <location>
        <begin position="216"/>
        <end position="304"/>
    </location>
</feature>
<dbReference type="GO" id="GO:0005990">
    <property type="term" value="P:lactose catabolic process"/>
    <property type="evidence" value="ECO:0007669"/>
    <property type="project" value="TreeGrafter"/>
</dbReference>
<dbReference type="InterPro" id="IPR006102">
    <property type="entry name" value="Ig-like_GH2"/>
</dbReference>
<dbReference type="InterPro" id="IPR017853">
    <property type="entry name" value="GH"/>
</dbReference>
<evidence type="ECO:0000259" key="12">
    <source>
        <dbReference type="Pfam" id="PF02837"/>
    </source>
</evidence>
<feature type="signal peptide" evidence="9">
    <location>
        <begin position="1"/>
        <end position="28"/>
    </location>
</feature>
<feature type="domain" description="Glycoside hydrolase family 2 catalytic" evidence="11">
    <location>
        <begin position="312"/>
        <end position="527"/>
    </location>
</feature>
<dbReference type="InterPro" id="IPR014718">
    <property type="entry name" value="GH-type_carb-bd"/>
</dbReference>
<reference evidence="13 14" key="1">
    <citation type="submission" date="2017-11" db="EMBL/GenBank/DDBJ databases">
        <title>Genomic Encyclopedia of Archaeal and Bacterial Type Strains, Phase II (KMG-II): From Individual Species to Whole Genera.</title>
        <authorList>
            <person name="Goeker M."/>
        </authorList>
    </citation>
    <scope>NUCLEOTIDE SEQUENCE [LARGE SCALE GENOMIC DNA]</scope>
    <source>
        <strain evidence="13 14">DSM 11115</strain>
    </source>
</reference>
<dbReference type="InterPro" id="IPR011013">
    <property type="entry name" value="Gal_mutarotase_sf_dom"/>
</dbReference>
<dbReference type="EMBL" id="PGFA01000001">
    <property type="protein sequence ID" value="PJJ59947.1"/>
    <property type="molecule type" value="Genomic_DNA"/>
</dbReference>
<dbReference type="InterPro" id="IPR006104">
    <property type="entry name" value="Glyco_hydro_2_N"/>
</dbReference>
<evidence type="ECO:0000259" key="11">
    <source>
        <dbReference type="Pfam" id="PF02836"/>
    </source>
</evidence>